<dbReference type="GO" id="GO:0017000">
    <property type="term" value="P:antibiotic biosynthetic process"/>
    <property type="evidence" value="ECO:0007669"/>
    <property type="project" value="InterPro"/>
</dbReference>
<dbReference type="EMBL" id="JAAXOS010000005">
    <property type="protein sequence ID" value="NKY26910.1"/>
    <property type="molecule type" value="Genomic_DNA"/>
</dbReference>
<dbReference type="InterPro" id="IPR044859">
    <property type="entry name" value="Allene_oxi_cyc_Dirigent"/>
</dbReference>
<sequence>MPDILCGCTASNRTAPGGLRVANRIQGGAIAVVAAAVVTGPAAASAAAEVIELTAIETSSSFFDRDGDKRLGPGDQVTHIDDLRRDEAGFGRGSGVCTVVSIAENASVQMRCDGALSLPEGRITTKGTVTDPRTPGARAYDIAITGGTGKYTAARGYIHVEVVAADRTQLTLHLT</sequence>
<protein>
    <recommendedName>
        <fullName evidence="1">Allene oxide cyclase barrel-like domain-containing protein</fullName>
    </recommendedName>
</protein>
<dbReference type="Gene3D" id="2.40.480.10">
    <property type="entry name" value="Allene oxide cyclase-like"/>
    <property type="match status" value="1"/>
</dbReference>
<evidence type="ECO:0000313" key="2">
    <source>
        <dbReference type="EMBL" id="NKY26910.1"/>
    </source>
</evidence>
<feature type="domain" description="Allene oxide cyclase barrel-like" evidence="1">
    <location>
        <begin position="74"/>
        <end position="164"/>
    </location>
</feature>
<name>A0A7X6L345_9NOCA</name>
<dbReference type="GO" id="GO:0016853">
    <property type="term" value="F:isomerase activity"/>
    <property type="evidence" value="ECO:0007669"/>
    <property type="project" value="InterPro"/>
</dbReference>
<comment type="caution">
    <text evidence="2">The sequence shown here is derived from an EMBL/GenBank/DDBJ whole genome shotgun (WGS) entry which is preliminary data.</text>
</comment>
<dbReference type="InterPro" id="IPR041013">
    <property type="entry name" value="AOC-like"/>
</dbReference>
<dbReference type="RefSeq" id="WP_157113936.1">
    <property type="nucleotide sequence ID" value="NZ_JAAXOS010000005.1"/>
</dbReference>
<dbReference type="AlphaFoldDB" id="A0A7X6L345"/>
<dbReference type="Pfam" id="PF18678">
    <property type="entry name" value="AOC_like"/>
    <property type="match status" value="1"/>
</dbReference>
<organism evidence="2 3">
    <name type="scientific">Nocardia gamkensis</name>
    <dbReference type="NCBI Taxonomy" id="352869"/>
    <lineage>
        <taxon>Bacteria</taxon>
        <taxon>Bacillati</taxon>
        <taxon>Actinomycetota</taxon>
        <taxon>Actinomycetes</taxon>
        <taxon>Mycobacteriales</taxon>
        <taxon>Nocardiaceae</taxon>
        <taxon>Nocardia</taxon>
    </lineage>
</organism>
<evidence type="ECO:0000259" key="1">
    <source>
        <dbReference type="Pfam" id="PF18678"/>
    </source>
</evidence>
<reference evidence="2 3" key="1">
    <citation type="submission" date="2020-04" db="EMBL/GenBank/DDBJ databases">
        <title>MicrobeNet Type strains.</title>
        <authorList>
            <person name="Nicholson A.C."/>
        </authorList>
    </citation>
    <scope>NUCLEOTIDE SEQUENCE [LARGE SCALE GENOMIC DNA]</scope>
    <source>
        <strain evidence="2 3">DSM 44956</strain>
    </source>
</reference>
<evidence type="ECO:0000313" key="3">
    <source>
        <dbReference type="Proteomes" id="UP000540698"/>
    </source>
</evidence>
<accession>A0A7X6L345</accession>
<proteinExistence type="predicted"/>
<dbReference type="Proteomes" id="UP000540698">
    <property type="component" value="Unassembled WGS sequence"/>
</dbReference>
<gene>
    <name evidence="2" type="ORF">HGB38_11845</name>
</gene>
<keyword evidence="3" id="KW-1185">Reference proteome</keyword>